<dbReference type="InterPro" id="IPR000835">
    <property type="entry name" value="HTH_MarR-typ"/>
</dbReference>
<dbReference type="PANTHER" id="PTHR39515">
    <property type="entry name" value="CONSERVED PROTEIN"/>
    <property type="match status" value="1"/>
</dbReference>
<dbReference type="Proteomes" id="UP000295573">
    <property type="component" value="Unassembled WGS sequence"/>
</dbReference>
<evidence type="ECO:0000259" key="1">
    <source>
        <dbReference type="PROSITE" id="PS50995"/>
    </source>
</evidence>
<dbReference type="InterPro" id="IPR052526">
    <property type="entry name" value="HTH-type_Bedaq_tolerance"/>
</dbReference>
<evidence type="ECO:0000313" key="3">
    <source>
        <dbReference type="Proteomes" id="UP000295573"/>
    </source>
</evidence>
<dbReference type="EMBL" id="SLWR01000015">
    <property type="protein sequence ID" value="TCO41577.1"/>
    <property type="molecule type" value="Genomic_DNA"/>
</dbReference>
<dbReference type="InterPro" id="IPR036390">
    <property type="entry name" value="WH_DNA-bd_sf"/>
</dbReference>
<dbReference type="SMART" id="SM00347">
    <property type="entry name" value="HTH_MARR"/>
    <property type="match status" value="1"/>
</dbReference>
<evidence type="ECO:0000313" key="2">
    <source>
        <dbReference type="EMBL" id="TCO41577.1"/>
    </source>
</evidence>
<dbReference type="InterPro" id="IPR036388">
    <property type="entry name" value="WH-like_DNA-bd_sf"/>
</dbReference>
<dbReference type="Gene3D" id="1.10.10.10">
    <property type="entry name" value="Winged helix-like DNA-binding domain superfamily/Winged helix DNA-binding domain"/>
    <property type="match status" value="1"/>
</dbReference>
<dbReference type="GO" id="GO:0003700">
    <property type="term" value="F:DNA-binding transcription factor activity"/>
    <property type="evidence" value="ECO:0007669"/>
    <property type="project" value="InterPro"/>
</dbReference>
<feature type="domain" description="HTH marR-type" evidence="1">
    <location>
        <begin position="1"/>
        <end position="137"/>
    </location>
</feature>
<protein>
    <submittedName>
        <fullName evidence="2">DNA-binding MarR family transcriptional regulator</fullName>
    </submittedName>
</protein>
<dbReference type="SUPFAM" id="SSF46785">
    <property type="entry name" value="Winged helix' DNA-binding domain"/>
    <property type="match status" value="1"/>
</dbReference>
<name>A0A4R2IBH8_9ACTN</name>
<gene>
    <name evidence="2" type="ORF">EV646_115118</name>
</gene>
<dbReference type="GO" id="GO:0003677">
    <property type="term" value="F:DNA binding"/>
    <property type="evidence" value="ECO:0007669"/>
    <property type="project" value="UniProtKB-KW"/>
</dbReference>
<keyword evidence="3" id="KW-1185">Reference proteome</keyword>
<sequence>MEHIRQTATALRRASTRLALRLRVERPADGTSGAGLTVLGLLHLRGKLTASELAAAERVQPQSLTRVLAALDEKGLISRSRDSRDRRRQTIELTDRGLQVLIEHVRQSDDWLLQAMTEQLSPTELEVLRLAANLIEQLLEGRPS</sequence>
<accession>A0A4R2IBH8</accession>
<keyword evidence="2" id="KW-0238">DNA-binding</keyword>
<proteinExistence type="predicted"/>
<reference evidence="2 3" key="1">
    <citation type="journal article" date="2015" name="Stand. Genomic Sci.">
        <title>Genomic Encyclopedia of Bacterial and Archaeal Type Strains, Phase III: the genomes of soil and plant-associated and newly described type strains.</title>
        <authorList>
            <person name="Whitman W.B."/>
            <person name="Woyke T."/>
            <person name="Klenk H.P."/>
            <person name="Zhou Y."/>
            <person name="Lilburn T.G."/>
            <person name="Beck B.J."/>
            <person name="De Vos P."/>
            <person name="Vandamme P."/>
            <person name="Eisen J.A."/>
            <person name="Garrity G."/>
            <person name="Hugenholtz P."/>
            <person name="Kyrpides N.C."/>
        </authorList>
    </citation>
    <scope>NUCLEOTIDE SEQUENCE [LARGE SCALE GENOMIC DNA]</scope>
    <source>
        <strain evidence="2 3">VKM Ac-2541</strain>
    </source>
</reference>
<comment type="caution">
    <text evidence="2">The sequence shown here is derived from an EMBL/GenBank/DDBJ whole genome shotgun (WGS) entry which is preliminary data.</text>
</comment>
<dbReference type="PANTHER" id="PTHR39515:SF2">
    <property type="entry name" value="HTH-TYPE TRANSCRIPTIONAL REGULATOR RV0880"/>
    <property type="match status" value="1"/>
</dbReference>
<dbReference type="OrthoDB" id="3628964at2"/>
<dbReference type="RefSeq" id="WP_158291102.1">
    <property type="nucleotide sequence ID" value="NZ_SLWR01000015.1"/>
</dbReference>
<dbReference type="PROSITE" id="PS50995">
    <property type="entry name" value="HTH_MARR_2"/>
    <property type="match status" value="1"/>
</dbReference>
<dbReference type="PRINTS" id="PR00598">
    <property type="entry name" value="HTHMARR"/>
</dbReference>
<organism evidence="2 3">
    <name type="scientific">Kribbella antiqua</name>
    <dbReference type="NCBI Taxonomy" id="2512217"/>
    <lineage>
        <taxon>Bacteria</taxon>
        <taxon>Bacillati</taxon>
        <taxon>Actinomycetota</taxon>
        <taxon>Actinomycetes</taxon>
        <taxon>Propionibacteriales</taxon>
        <taxon>Kribbellaceae</taxon>
        <taxon>Kribbella</taxon>
    </lineage>
</organism>
<dbReference type="AlphaFoldDB" id="A0A4R2IBH8"/>
<dbReference type="Pfam" id="PF01047">
    <property type="entry name" value="MarR"/>
    <property type="match status" value="1"/>
</dbReference>